<organism evidence="14 15">
    <name type="scientific">Megaselia scalaris</name>
    <name type="common">Humpbacked fly</name>
    <name type="synonym">Phora scalaris</name>
    <dbReference type="NCBI Taxonomy" id="36166"/>
    <lineage>
        <taxon>Eukaryota</taxon>
        <taxon>Metazoa</taxon>
        <taxon>Ecdysozoa</taxon>
        <taxon>Arthropoda</taxon>
        <taxon>Hexapoda</taxon>
        <taxon>Insecta</taxon>
        <taxon>Pterygota</taxon>
        <taxon>Neoptera</taxon>
        <taxon>Endopterygota</taxon>
        <taxon>Diptera</taxon>
        <taxon>Brachycera</taxon>
        <taxon>Muscomorpha</taxon>
        <taxon>Platypezoidea</taxon>
        <taxon>Phoridae</taxon>
        <taxon>Megaseliini</taxon>
        <taxon>Megaselia</taxon>
    </lineage>
</organism>
<dbReference type="SUPFAM" id="SSF48264">
    <property type="entry name" value="Cytochrome P450"/>
    <property type="match status" value="1"/>
</dbReference>
<dbReference type="InterPro" id="IPR001128">
    <property type="entry name" value="Cyt_P450"/>
</dbReference>
<dbReference type="Gene3D" id="1.10.630.10">
    <property type="entry name" value="Cytochrome P450"/>
    <property type="match status" value="1"/>
</dbReference>
<dbReference type="GO" id="GO:0020037">
    <property type="term" value="F:heme binding"/>
    <property type="evidence" value="ECO:0007669"/>
    <property type="project" value="InterPro"/>
</dbReference>
<dbReference type="InterPro" id="IPR036396">
    <property type="entry name" value="Cyt_P450_sf"/>
</dbReference>
<comment type="similarity">
    <text evidence="5">Belongs to the cytochrome P450 family.</text>
</comment>
<dbReference type="AlphaFoldDB" id="T1GZ05"/>
<dbReference type="GO" id="GO:0016705">
    <property type="term" value="F:oxidoreductase activity, acting on paired donors, with incorporation or reduction of molecular oxygen"/>
    <property type="evidence" value="ECO:0007669"/>
    <property type="project" value="InterPro"/>
</dbReference>
<evidence type="ECO:0000256" key="2">
    <source>
        <dbReference type="ARBA" id="ARBA00003690"/>
    </source>
</evidence>
<evidence type="ECO:0000256" key="9">
    <source>
        <dbReference type="ARBA" id="ARBA00022848"/>
    </source>
</evidence>
<evidence type="ECO:0000256" key="13">
    <source>
        <dbReference type="ARBA" id="ARBA00023136"/>
    </source>
</evidence>
<dbReference type="EnsemblMetazoa" id="MESCA009094-RA">
    <property type="protein sequence ID" value="MESCA009094-PA"/>
    <property type="gene ID" value="MESCA009094"/>
</dbReference>
<evidence type="ECO:0008006" key="16">
    <source>
        <dbReference type="Google" id="ProtNLM"/>
    </source>
</evidence>
<dbReference type="InterPro" id="IPR002401">
    <property type="entry name" value="Cyt_P450_E_grp-I"/>
</dbReference>
<evidence type="ECO:0000256" key="10">
    <source>
        <dbReference type="ARBA" id="ARBA00023002"/>
    </source>
</evidence>
<evidence type="ECO:0000256" key="6">
    <source>
        <dbReference type="ARBA" id="ARBA00022617"/>
    </source>
</evidence>
<keyword evidence="12" id="KW-0503">Monooxygenase</keyword>
<reference evidence="15" key="1">
    <citation type="submission" date="2013-02" db="EMBL/GenBank/DDBJ databases">
        <authorList>
            <person name="Hughes D."/>
        </authorList>
    </citation>
    <scope>NUCLEOTIDE SEQUENCE</scope>
    <source>
        <strain>Durham</strain>
        <strain evidence="15">NC isolate 2 -- Noor lab</strain>
    </source>
</reference>
<keyword evidence="8" id="KW-0256">Endoplasmic reticulum</keyword>
<keyword evidence="11" id="KW-0408">Iron</keyword>
<dbReference type="PRINTS" id="PR00385">
    <property type="entry name" value="P450"/>
</dbReference>
<dbReference type="GO" id="GO:0005506">
    <property type="term" value="F:iron ion binding"/>
    <property type="evidence" value="ECO:0007669"/>
    <property type="project" value="InterPro"/>
</dbReference>
<evidence type="ECO:0000256" key="7">
    <source>
        <dbReference type="ARBA" id="ARBA00022723"/>
    </source>
</evidence>
<dbReference type="GO" id="GO:0005789">
    <property type="term" value="C:endoplasmic reticulum membrane"/>
    <property type="evidence" value="ECO:0007669"/>
    <property type="project" value="UniProtKB-SubCell"/>
</dbReference>
<keyword evidence="9" id="KW-0492">Microsome</keyword>
<dbReference type="GO" id="GO:0004497">
    <property type="term" value="F:monooxygenase activity"/>
    <property type="evidence" value="ECO:0007669"/>
    <property type="project" value="UniProtKB-KW"/>
</dbReference>
<dbReference type="PANTHER" id="PTHR24291">
    <property type="entry name" value="CYTOCHROME P450 FAMILY 4"/>
    <property type="match status" value="1"/>
</dbReference>
<keyword evidence="10" id="KW-0560">Oxidoreductase</keyword>
<comment type="function">
    <text evidence="2">May be involved in the metabolism of insect hormones and in the breakdown of synthetic insecticides.</text>
</comment>
<keyword evidence="6" id="KW-0349">Heme</keyword>
<dbReference type="InterPro" id="IPR050196">
    <property type="entry name" value="Cytochrome_P450_Monoox"/>
</dbReference>
<evidence type="ECO:0000256" key="11">
    <source>
        <dbReference type="ARBA" id="ARBA00023004"/>
    </source>
</evidence>
<evidence type="ECO:0000256" key="8">
    <source>
        <dbReference type="ARBA" id="ARBA00022824"/>
    </source>
</evidence>
<name>T1GZ05_MEGSC</name>
<dbReference type="EMBL" id="CAQQ02179112">
    <property type="status" value="NOT_ANNOTATED_CDS"/>
    <property type="molecule type" value="Genomic_DNA"/>
</dbReference>
<dbReference type="HOGENOM" id="CLU_1880603_0_0_1"/>
<dbReference type="OMA" id="PENCTGH"/>
<keyword evidence="7" id="KW-0479">Metal-binding</keyword>
<dbReference type="Proteomes" id="UP000015102">
    <property type="component" value="Unassembled WGS sequence"/>
</dbReference>
<sequence length="136" mass="15709">MVQRRKQNPGKLLDHLLNSDLSENAVCDELDNLLIAGFDTTSTVLSFIIYKLSTNPEIQDIAYQEILVNDYNNQQFLESIIKEGLRLYPGVPKLHRTITKDIQCGNVKFSKGTEVSINIFDIHRDEKYFPNPEKFY</sequence>
<comment type="subcellular location">
    <subcellularLocation>
        <location evidence="4">Endoplasmic reticulum membrane</location>
        <topology evidence="4">Peripheral membrane protein</topology>
    </subcellularLocation>
    <subcellularLocation>
        <location evidence="3">Microsome membrane</location>
        <topology evidence="3">Peripheral membrane protein</topology>
    </subcellularLocation>
</comment>
<dbReference type="Pfam" id="PF00067">
    <property type="entry name" value="p450"/>
    <property type="match status" value="1"/>
</dbReference>
<proteinExistence type="inferred from homology"/>
<keyword evidence="13" id="KW-0472">Membrane</keyword>
<evidence type="ECO:0000256" key="12">
    <source>
        <dbReference type="ARBA" id="ARBA00023033"/>
    </source>
</evidence>
<dbReference type="STRING" id="36166.T1GZ05"/>
<comment type="cofactor">
    <cofactor evidence="1">
        <name>heme</name>
        <dbReference type="ChEBI" id="CHEBI:30413"/>
    </cofactor>
</comment>
<evidence type="ECO:0000256" key="5">
    <source>
        <dbReference type="ARBA" id="ARBA00010617"/>
    </source>
</evidence>
<keyword evidence="15" id="KW-1185">Reference proteome</keyword>
<reference evidence="14" key="2">
    <citation type="submission" date="2015-06" db="UniProtKB">
        <authorList>
            <consortium name="EnsemblMetazoa"/>
        </authorList>
    </citation>
    <scope>IDENTIFICATION</scope>
</reference>
<protein>
    <recommendedName>
        <fullName evidence="16">Cytochrome P450</fullName>
    </recommendedName>
</protein>
<evidence type="ECO:0000256" key="1">
    <source>
        <dbReference type="ARBA" id="ARBA00001971"/>
    </source>
</evidence>
<evidence type="ECO:0000313" key="14">
    <source>
        <dbReference type="EnsemblMetazoa" id="MESCA009094-PA"/>
    </source>
</evidence>
<dbReference type="PANTHER" id="PTHR24291:SF189">
    <property type="entry name" value="CYTOCHROME P450 4C3-RELATED"/>
    <property type="match status" value="1"/>
</dbReference>
<accession>T1GZ05</accession>
<evidence type="ECO:0000313" key="15">
    <source>
        <dbReference type="Proteomes" id="UP000015102"/>
    </source>
</evidence>
<evidence type="ECO:0000256" key="4">
    <source>
        <dbReference type="ARBA" id="ARBA00004406"/>
    </source>
</evidence>
<evidence type="ECO:0000256" key="3">
    <source>
        <dbReference type="ARBA" id="ARBA00004174"/>
    </source>
</evidence>
<dbReference type="PRINTS" id="PR00463">
    <property type="entry name" value="EP450I"/>
</dbReference>